<keyword evidence="2" id="KW-0732">Signal</keyword>
<reference evidence="3 4" key="1">
    <citation type="submission" date="2018-03" db="EMBL/GenBank/DDBJ databases">
        <title>Aquarubrobacter algicola gen. nov., sp. nov., a novel actinobacterium isolated from shallow eutrophic lake during the end of cyanobacterial harmful algal blooms.</title>
        <authorList>
            <person name="Chun S.J."/>
        </authorList>
    </citation>
    <scope>NUCLEOTIDE SEQUENCE [LARGE SCALE GENOMIC DNA]</scope>
    <source>
        <strain evidence="3 4">Seoho-28</strain>
    </source>
</reference>
<feature type="compositionally biased region" description="Basic and acidic residues" evidence="1">
    <location>
        <begin position="112"/>
        <end position="122"/>
    </location>
</feature>
<proteinExistence type="predicted"/>
<dbReference type="SUPFAM" id="SSF103647">
    <property type="entry name" value="TSP type-3 repeat"/>
    <property type="match status" value="1"/>
</dbReference>
<feature type="region of interest" description="Disordered" evidence="1">
    <location>
        <begin position="197"/>
        <end position="254"/>
    </location>
</feature>
<evidence type="ECO:0000313" key="4">
    <source>
        <dbReference type="Proteomes" id="UP000240739"/>
    </source>
</evidence>
<keyword evidence="4" id="KW-1185">Reference proteome</keyword>
<dbReference type="InterPro" id="IPR028974">
    <property type="entry name" value="TSP_type-3_rpt"/>
</dbReference>
<gene>
    <name evidence="3" type="ORF">C7Y72_13385</name>
</gene>
<comment type="caution">
    <text evidence="3">The sequence shown here is derived from an EMBL/GenBank/DDBJ whole genome shotgun (WGS) entry which is preliminary data.</text>
</comment>
<dbReference type="AlphaFoldDB" id="A0A2T4UMU3"/>
<feature type="region of interest" description="Disordered" evidence="1">
    <location>
        <begin position="62"/>
        <end position="130"/>
    </location>
</feature>
<feature type="compositionally biased region" description="Basic and acidic residues" evidence="1">
    <location>
        <begin position="71"/>
        <end position="96"/>
    </location>
</feature>
<dbReference type="OrthoDB" id="8737820at2"/>
<dbReference type="RefSeq" id="WP_107569303.1">
    <property type="nucleotide sequence ID" value="NZ_PYYB01000001.1"/>
</dbReference>
<accession>A0A2T4UMU3</accession>
<name>A0A2T4UMU3_9ACTN</name>
<protein>
    <submittedName>
        <fullName evidence="3">Uncharacterized protein</fullName>
    </submittedName>
</protein>
<dbReference type="GO" id="GO:0005509">
    <property type="term" value="F:calcium ion binding"/>
    <property type="evidence" value="ECO:0007669"/>
    <property type="project" value="InterPro"/>
</dbReference>
<evidence type="ECO:0000313" key="3">
    <source>
        <dbReference type="EMBL" id="PTL60560.1"/>
    </source>
</evidence>
<feature type="signal peptide" evidence="2">
    <location>
        <begin position="1"/>
        <end position="22"/>
    </location>
</feature>
<evidence type="ECO:0000256" key="1">
    <source>
        <dbReference type="SAM" id="MobiDB-lite"/>
    </source>
</evidence>
<feature type="compositionally biased region" description="Acidic residues" evidence="1">
    <location>
        <begin position="229"/>
        <end position="250"/>
    </location>
</feature>
<organism evidence="3 4">
    <name type="scientific">Paraconexibacter algicola</name>
    <dbReference type="NCBI Taxonomy" id="2133960"/>
    <lineage>
        <taxon>Bacteria</taxon>
        <taxon>Bacillati</taxon>
        <taxon>Actinomycetota</taxon>
        <taxon>Thermoleophilia</taxon>
        <taxon>Solirubrobacterales</taxon>
        <taxon>Paraconexibacteraceae</taxon>
        <taxon>Paraconexibacter</taxon>
    </lineage>
</organism>
<dbReference type="Proteomes" id="UP000240739">
    <property type="component" value="Unassembled WGS sequence"/>
</dbReference>
<sequence>MRTTPLAAAAAILLTLPAVAGAATRDRNDDGIPDSWEKRHKLALVAGQDARDQDHDGLTNLVEWQAGTNPRRRDSDRDGRPDGREDSDRDGLRNRFEGPTGHDAGEADTDDDGVKDGREGAGRVRRVSGTTVTIDLGGGRTARATVTDETVSRCGTADDWLSGALDLPLVDDLADDAGDAVGDVVELVDEVLPALRSAGAEDDGSGDDGTPVDVPFVDLPADGAPVEDVPTEDVPTDEGDAVDTADEDACPDGAVQKGTWLHASGLEDGTFAWLDVVSDEED</sequence>
<evidence type="ECO:0000256" key="2">
    <source>
        <dbReference type="SAM" id="SignalP"/>
    </source>
</evidence>
<dbReference type="EMBL" id="PYYB01000001">
    <property type="protein sequence ID" value="PTL60560.1"/>
    <property type="molecule type" value="Genomic_DNA"/>
</dbReference>
<feature type="chain" id="PRO_5015641472" evidence="2">
    <location>
        <begin position="23"/>
        <end position="282"/>
    </location>
</feature>